<organism evidence="1 2">
    <name type="scientific">Thiocapsa roseopersicina</name>
    <dbReference type="NCBI Taxonomy" id="1058"/>
    <lineage>
        <taxon>Bacteria</taxon>
        <taxon>Pseudomonadati</taxon>
        <taxon>Pseudomonadota</taxon>
        <taxon>Gammaproteobacteria</taxon>
        <taxon>Chromatiales</taxon>
        <taxon>Chromatiaceae</taxon>
        <taxon>Thiocapsa</taxon>
    </lineage>
</organism>
<evidence type="ECO:0008006" key="3">
    <source>
        <dbReference type="Google" id="ProtNLM"/>
    </source>
</evidence>
<dbReference type="AlphaFoldDB" id="A0A1H3BKM0"/>
<dbReference type="Proteomes" id="UP000198816">
    <property type="component" value="Unassembled WGS sequence"/>
</dbReference>
<keyword evidence="2" id="KW-1185">Reference proteome</keyword>
<proteinExistence type="predicted"/>
<accession>A0A1H3BKM0</accession>
<gene>
    <name evidence="1" type="ORF">SAMN05421783_12545</name>
</gene>
<dbReference type="EMBL" id="FNNZ01000025">
    <property type="protein sequence ID" value="SDX42483.1"/>
    <property type="molecule type" value="Genomic_DNA"/>
</dbReference>
<name>A0A1H3BKM0_THIRO</name>
<protein>
    <recommendedName>
        <fullName evidence="3">Phosphoribosyl transferase domain-containing protein</fullName>
    </recommendedName>
</protein>
<sequence>MPPFPSEVEFGAVLQYAVRGQSPLSRRSRDVRTAIKNNGVLGGVAVIGRAALRARENIEAGGCLSRFLGPDVTLFPMPRSSLIKEGSLWPAMVICEALQDCGIGGSVLPCLSRSEAIGKAALAAPGRRPDPPEHYRTIRVESVRPLDPQTTLVLVDDVVIRGSSFVGVLPHLTDTFPGIPVHCFALLRTISQGEIA</sequence>
<dbReference type="STRING" id="1058.SAMN05421783_12545"/>
<evidence type="ECO:0000313" key="1">
    <source>
        <dbReference type="EMBL" id="SDX42483.1"/>
    </source>
</evidence>
<evidence type="ECO:0000313" key="2">
    <source>
        <dbReference type="Proteomes" id="UP000198816"/>
    </source>
</evidence>
<reference evidence="2" key="1">
    <citation type="submission" date="2016-10" db="EMBL/GenBank/DDBJ databases">
        <authorList>
            <person name="Varghese N."/>
            <person name="Submissions S."/>
        </authorList>
    </citation>
    <scope>NUCLEOTIDE SEQUENCE [LARGE SCALE GENOMIC DNA]</scope>
    <source>
        <strain evidence="2">DSM 217</strain>
    </source>
</reference>